<dbReference type="AlphaFoldDB" id="A0A151TSR7"/>
<evidence type="ECO:0000313" key="3">
    <source>
        <dbReference type="Proteomes" id="UP000075243"/>
    </source>
</evidence>
<evidence type="ECO:0000259" key="1">
    <source>
        <dbReference type="Pfam" id="PF10536"/>
    </source>
</evidence>
<accession>A0A151TSR7</accession>
<dbReference type="PANTHER" id="PTHR46033">
    <property type="entry name" value="PROTEIN MAIN-LIKE 2"/>
    <property type="match status" value="1"/>
</dbReference>
<proteinExistence type="predicted"/>
<protein>
    <recommendedName>
        <fullName evidence="1">Aminotransferase-like plant mobile domain-containing protein</fullName>
    </recommendedName>
</protein>
<dbReference type="GO" id="GO:0010073">
    <property type="term" value="P:meristem maintenance"/>
    <property type="evidence" value="ECO:0007669"/>
    <property type="project" value="InterPro"/>
</dbReference>
<dbReference type="Gramene" id="C.cajan_09061.t">
    <property type="protein sequence ID" value="C.cajan_09061.t.cds1"/>
    <property type="gene ID" value="C.cajan_09061"/>
</dbReference>
<feature type="domain" description="Aminotransferase-like plant mobile" evidence="1">
    <location>
        <begin position="32"/>
        <end position="160"/>
    </location>
</feature>
<dbReference type="EMBL" id="CM003605">
    <property type="protein sequence ID" value="KYP70112.1"/>
    <property type="molecule type" value="Genomic_DNA"/>
</dbReference>
<gene>
    <name evidence="2" type="ORF">KK1_009320</name>
</gene>
<dbReference type="Pfam" id="PF10536">
    <property type="entry name" value="PMD"/>
    <property type="match status" value="1"/>
</dbReference>
<dbReference type="PANTHER" id="PTHR46033:SF8">
    <property type="entry name" value="PROTEIN MAINTENANCE OF MERISTEMS-LIKE"/>
    <property type="match status" value="1"/>
</dbReference>
<dbReference type="InterPro" id="IPR019557">
    <property type="entry name" value="AminoTfrase-like_pln_mobile"/>
</dbReference>
<evidence type="ECO:0000313" key="2">
    <source>
        <dbReference type="EMBL" id="KYP70112.1"/>
    </source>
</evidence>
<keyword evidence="3" id="KW-1185">Reference proteome</keyword>
<organism evidence="2 3">
    <name type="scientific">Cajanus cajan</name>
    <name type="common">Pigeon pea</name>
    <name type="synonym">Cajanus indicus</name>
    <dbReference type="NCBI Taxonomy" id="3821"/>
    <lineage>
        <taxon>Eukaryota</taxon>
        <taxon>Viridiplantae</taxon>
        <taxon>Streptophyta</taxon>
        <taxon>Embryophyta</taxon>
        <taxon>Tracheophyta</taxon>
        <taxon>Spermatophyta</taxon>
        <taxon>Magnoliopsida</taxon>
        <taxon>eudicotyledons</taxon>
        <taxon>Gunneridae</taxon>
        <taxon>Pentapetalae</taxon>
        <taxon>rosids</taxon>
        <taxon>fabids</taxon>
        <taxon>Fabales</taxon>
        <taxon>Fabaceae</taxon>
        <taxon>Papilionoideae</taxon>
        <taxon>50 kb inversion clade</taxon>
        <taxon>NPAAA clade</taxon>
        <taxon>indigoferoid/millettioid clade</taxon>
        <taxon>Phaseoleae</taxon>
        <taxon>Cajanus</taxon>
    </lineage>
</organism>
<dbReference type="Proteomes" id="UP000075243">
    <property type="component" value="Chromosome 3"/>
</dbReference>
<reference evidence="2 3" key="1">
    <citation type="journal article" date="2012" name="Nat. Biotechnol.">
        <title>Draft genome sequence of pigeonpea (Cajanus cajan), an orphan legume crop of resource-poor farmers.</title>
        <authorList>
            <person name="Varshney R.K."/>
            <person name="Chen W."/>
            <person name="Li Y."/>
            <person name="Bharti A.K."/>
            <person name="Saxena R.K."/>
            <person name="Schlueter J.A."/>
            <person name="Donoghue M.T."/>
            <person name="Azam S."/>
            <person name="Fan G."/>
            <person name="Whaley A.M."/>
            <person name="Farmer A.D."/>
            <person name="Sheridan J."/>
            <person name="Iwata A."/>
            <person name="Tuteja R."/>
            <person name="Penmetsa R.V."/>
            <person name="Wu W."/>
            <person name="Upadhyaya H.D."/>
            <person name="Yang S.P."/>
            <person name="Shah T."/>
            <person name="Saxena K.B."/>
            <person name="Michael T."/>
            <person name="McCombie W.R."/>
            <person name="Yang B."/>
            <person name="Zhang G."/>
            <person name="Yang H."/>
            <person name="Wang J."/>
            <person name="Spillane C."/>
            <person name="Cook D.R."/>
            <person name="May G.D."/>
            <person name="Xu X."/>
            <person name="Jackson S.A."/>
        </authorList>
    </citation>
    <scope>NUCLEOTIDE SEQUENCE [LARGE SCALE GENOMIC DNA]</scope>
    <source>
        <strain evidence="3">cv. Asha</strain>
    </source>
</reference>
<name>A0A151TSR7_CAJCA</name>
<dbReference type="OMA" id="HEESWRN"/>
<dbReference type="InterPro" id="IPR044824">
    <property type="entry name" value="MAIN-like"/>
</dbReference>
<sequence>MFRPFPPPKDKHIQWLERVEASKQSIWKEAEIFNFVQLSKYDLNIFDPQMLLSAVFFWNRETRAFKFPCGFVCPTLLDIAAITGLKPLGDRYLPDILEEEIPMTETSIVWDKKTYSAFVSAHHGEEGTLVTDSEHIAFLLYWLSSCVFYTPSLQVPKYYYTLA</sequence>